<geneLocation type="plasmid" evidence="1">
    <name>pINGR16-02E1</name>
</geneLocation>
<accession>A0A126JIC7</accession>
<dbReference type="EMBL" id="KT897277">
    <property type="protein sequence ID" value="ALT05546.1"/>
    <property type="molecule type" value="Genomic_DNA"/>
</dbReference>
<keyword evidence="1" id="KW-0614">Plasmid</keyword>
<proteinExistence type="predicted"/>
<sequence length="106" mass="12203">MLFKEAYKYLTNIKGKSLNLKELNNFVAQTEQFECPVDGYLLTDCIVNNSYCSFNSFADDKGNVIAIDISFNNTNELHIIKEMSWNTIDECNKFIIQIIAVELLSY</sequence>
<protein>
    <submittedName>
        <fullName evidence="1">Uncharacterized protein</fullName>
    </submittedName>
</protein>
<dbReference type="AlphaFoldDB" id="A0A126JIC7"/>
<organism evidence="1">
    <name type="scientific">Clostridium botulinum</name>
    <dbReference type="NCBI Taxonomy" id="1491"/>
    <lineage>
        <taxon>Bacteria</taxon>
        <taxon>Bacillati</taxon>
        <taxon>Bacillota</taxon>
        <taxon>Clostridia</taxon>
        <taxon>Eubacteriales</taxon>
        <taxon>Clostridiaceae</taxon>
        <taxon>Clostridium</taxon>
    </lineage>
</organism>
<dbReference type="RefSeq" id="WP_172688044.1">
    <property type="nucleotide sequence ID" value="NZ_JACBBU010000011.1"/>
</dbReference>
<dbReference type="EMBL" id="KT897276">
    <property type="protein sequence ID" value="ALT05448.1"/>
    <property type="molecule type" value="Genomic_DNA"/>
</dbReference>
<geneLocation type="plasmid" evidence="2">
    <name>pST0210E1</name>
</geneLocation>
<name>A0A126JIC7_CLOBO</name>
<reference evidence="1" key="1">
    <citation type="journal article" date="2016" name="Genome Biol. Evol.">
        <title>Evolution of chromosomal Clostridium botulinum type E neurotoxin gene clusters: evidence provided by their rare plasmid borne counterparts.</title>
        <authorList>
            <person name="Carter A.T."/>
            <person name="Austin J.W."/>
            <person name="Weedmark K.A."/>
            <person name="Peck M.W."/>
        </authorList>
    </citation>
    <scope>NUCLEOTIDE SEQUENCE</scope>
    <source>
        <strain evidence="1">INGR16-02E1</strain>
        <strain evidence="2">ST0210E1</strain>
        <plasmid evidence="1">pINGR16-02E1</plasmid>
        <plasmid evidence="2">pST0210E1</plasmid>
    </source>
</reference>
<evidence type="ECO:0000313" key="2">
    <source>
        <dbReference type="EMBL" id="ALT05546.1"/>
    </source>
</evidence>
<evidence type="ECO:0000313" key="1">
    <source>
        <dbReference type="EMBL" id="ALT05448.1"/>
    </source>
</evidence>